<feature type="domain" description="Zinc finger/thioredoxin putative" evidence="8">
    <location>
        <begin position="1"/>
        <end position="35"/>
    </location>
</feature>
<dbReference type="AlphaFoldDB" id="A0A1G9ICV8"/>
<sequence>MTLTCPECGLSRDIPQERLPARAARVKCPRCTAVFSYPGASVQTGENTGNEESSLKAVKLTESAAPDTDNRALRPKAGFWMRGVAALIDGMLISLVQMVLGGFLGWAGQLTFGPGSETTHLLVLTLALFNFVLWQTYKVFFTGYCGQTPGKMALRIQVIRHDGASVGFMRAFVREVVGKFISGILFGLGFLMVAFDAQKQGLHDRLATTYVIKL</sequence>
<evidence type="ECO:0000313" key="9">
    <source>
        <dbReference type="EMBL" id="SDL23061.1"/>
    </source>
</evidence>
<dbReference type="PANTHER" id="PTHR36115">
    <property type="entry name" value="PROLINE-RICH ANTIGEN HOMOLOG-RELATED"/>
    <property type="match status" value="1"/>
</dbReference>
<evidence type="ECO:0000259" key="8">
    <source>
        <dbReference type="Pfam" id="PF13717"/>
    </source>
</evidence>
<keyword evidence="3 6" id="KW-0812">Transmembrane</keyword>
<evidence type="ECO:0000256" key="5">
    <source>
        <dbReference type="ARBA" id="ARBA00023136"/>
    </source>
</evidence>
<keyword evidence="5 6" id="KW-0472">Membrane</keyword>
<dbReference type="Pfam" id="PF06271">
    <property type="entry name" value="RDD"/>
    <property type="match status" value="1"/>
</dbReference>
<evidence type="ECO:0000256" key="4">
    <source>
        <dbReference type="ARBA" id="ARBA00022989"/>
    </source>
</evidence>
<proteinExistence type="predicted"/>
<feature type="transmembrane region" description="Helical" evidence="6">
    <location>
        <begin position="119"/>
        <end position="137"/>
    </location>
</feature>
<evidence type="ECO:0000313" key="10">
    <source>
        <dbReference type="Proteomes" id="UP000182146"/>
    </source>
</evidence>
<dbReference type="InterPro" id="IPR011723">
    <property type="entry name" value="Znf/thioredoxin_put"/>
</dbReference>
<dbReference type="InterPro" id="IPR010432">
    <property type="entry name" value="RDD"/>
</dbReference>
<dbReference type="GO" id="GO:0005886">
    <property type="term" value="C:plasma membrane"/>
    <property type="evidence" value="ECO:0007669"/>
    <property type="project" value="UniProtKB-SubCell"/>
</dbReference>
<dbReference type="Pfam" id="PF13717">
    <property type="entry name" value="Zn_ribbon_4"/>
    <property type="match status" value="1"/>
</dbReference>
<dbReference type="InterPro" id="IPR051791">
    <property type="entry name" value="Pra-immunoreactive"/>
</dbReference>
<evidence type="ECO:0000259" key="7">
    <source>
        <dbReference type="Pfam" id="PF06271"/>
    </source>
</evidence>
<dbReference type="STRING" id="392333.SAMN05660860_00098"/>
<organism evidence="9 10">
    <name type="scientific">Geoalkalibacter ferrihydriticus</name>
    <dbReference type="NCBI Taxonomy" id="392333"/>
    <lineage>
        <taxon>Bacteria</taxon>
        <taxon>Pseudomonadati</taxon>
        <taxon>Thermodesulfobacteriota</taxon>
        <taxon>Desulfuromonadia</taxon>
        <taxon>Desulfuromonadales</taxon>
        <taxon>Geoalkalibacteraceae</taxon>
        <taxon>Geoalkalibacter</taxon>
    </lineage>
</organism>
<evidence type="ECO:0000256" key="1">
    <source>
        <dbReference type="ARBA" id="ARBA00004651"/>
    </source>
</evidence>
<keyword evidence="2" id="KW-1003">Cell membrane</keyword>
<name>A0A1G9ICV8_9BACT</name>
<evidence type="ECO:0000256" key="6">
    <source>
        <dbReference type="SAM" id="Phobius"/>
    </source>
</evidence>
<keyword evidence="4 6" id="KW-1133">Transmembrane helix</keyword>
<dbReference type="OrthoDB" id="9787732at2"/>
<gene>
    <name evidence="9" type="ORF">SAMN05660860_00098</name>
</gene>
<evidence type="ECO:0000256" key="2">
    <source>
        <dbReference type="ARBA" id="ARBA00022475"/>
    </source>
</evidence>
<dbReference type="EMBL" id="FNGU01000001">
    <property type="protein sequence ID" value="SDL23061.1"/>
    <property type="molecule type" value="Genomic_DNA"/>
</dbReference>
<dbReference type="NCBIfam" id="TIGR02098">
    <property type="entry name" value="MJ0042_CXXC"/>
    <property type="match status" value="1"/>
</dbReference>
<comment type="subcellular location">
    <subcellularLocation>
        <location evidence="1">Cell membrane</location>
        <topology evidence="1">Multi-pass membrane protein</topology>
    </subcellularLocation>
</comment>
<reference evidence="9 10" key="1">
    <citation type="submission" date="2016-10" db="EMBL/GenBank/DDBJ databases">
        <authorList>
            <person name="de Groot N.N."/>
        </authorList>
    </citation>
    <scope>NUCLEOTIDE SEQUENCE [LARGE SCALE GENOMIC DNA]</scope>
    <source>
        <strain evidence="9 10">DSM 17813</strain>
    </source>
</reference>
<protein>
    <submittedName>
        <fullName evidence="9">MJ0042 family finger-like domain-containing protein</fullName>
    </submittedName>
</protein>
<dbReference type="RefSeq" id="WP_052446335.1">
    <property type="nucleotide sequence ID" value="NZ_FNGU01000001.1"/>
</dbReference>
<feature type="transmembrane region" description="Helical" evidence="6">
    <location>
        <begin position="176"/>
        <end position="195"/>
    </location>
</feature>
<evidence type="ECO:0000256" key="3">
    <source>
        <dbReference type="ARBA" id="ARBA00022692"/>
    </source>
</evidence>
<feature type="domain" description="RDD" evidence="7">
    <location>
        <begin position="77"/>
        <end position="207"/>
    </location>
</feature>
<feature type="transmembrane region" description="Helical" evidence="6">
    <location>
        <begin position="84"/>
        <end position="107"/>
    </location>
</feature>
<accession>A0A1G9ICV8</accession>
<dbReference type="Proteomes" id="UP000182146">
    <property type="component" value="Unassembled WGS sequence"/>
</dbReference>
<dbReference type="PANTHER" id="PTHR36115:SF4">
    <property type="entry name" value="MEMBRANE PROTEIN"/>
    <property type="match status" value="1"/>
</dbReference>